<dbReference type="RefSeq" id="WP_255914495.1">
    <property type="nucleotide sequence ID" value="NZ_JANFQO010000009.1"/>
</dbReference>
<gene>
    <name evidence="12" type="ORF">NM961_11520</name>
</gene>
<comment type="catalytic activity">
    <reaction evidence="1 9 10">
        <text>[protein]-peptidylproline (omega=180) = [protein]-peptidylproline (omega=0)</text>
        <dbReference type="Rhea" id="RHEA:16237"/>
        <dbReference type="Rhea" id="RHEA-COMP:10747"/>
        <dbReference type="Rhea" id="RHEA-COMP:10748"/>
        <dbReference type="ChEBI" id="CHEBI:83833"/>
        <dbReference type="ChEBI" id="CHEBI:83834"/>
        <dbReference type="EC" id="5.2.1.8"/>
    </reaction>
</comment>
<keyword evidence="7 9" id="KW-0413">Isomerase</keyword>
<keyword evidence="4" id="KW-0963">Cytoplasm</keyword>
<dbReference type="GO" id="GO:0016853">
    <property type="term" value="F:isomerase activity"/>
    <property type="evidence" value="ECO:0007669"/>
    <property type="project" value="UniProtKB-KW"/>
</dbReference>
<dbReference type="PANTHER" id="PTHR47861">
    <property type="entry name" value="FKBP-TYPE PEPTIDYL-PROLYL CIS-TRANS ISOMERASE SLYD"/>
    <property type="match status" value="1"/>
</dbReference>
<proteinExistence type="inferred from homology"/>
<organism evidence="12 13">
    <name type="scientific">Tahibacter harae</name>
    <dbReference type="NCBI Taxonomy" id="2963937"/>
    <lineage>
        <taxon>Bacteria</taxon>
        <taxon>Pseudomonadati</taxon>
        <taxon>Pseudomonadota</taxon>
        <taxon>Gammaproteobacteria</taxon>
        <taxon>Lysobacterales</taxon>
        <taxon>Rhodanobacteraceae</taxon>
        <taxon>Tahibacter</taxon>
    </lineage>
</organism>
<dbReference type="EMBL" id="JANFQO010000009">
    <property type="protein sequence ID" value="MCQ4165341.1"/>
    <property type="molecule type" value="Genomic_DNA"/>
</dbReference>
<dbReference type="InterPro" id="IPR046357">
    <property type="entry name" value="PPIase_dom_sf"/>
</dbReference>
<comment type="caution">
    <text evidence="12">The sequence shown here is derived from an EMBL/GenBank/DDBJ whole genome shotgun (WGS) entry which is preliminary data.</text>
</comment>
<comment type="similarity">
    <text evidence="3 10">Belongs to the FKBP-type PPIase family.</text>
</comment>
<evidence type="ECO:0000259" key="11">
    <source>
        <dbReference type="PROSITE" id="PS50059"/>
    </source>
</evidence>
<feature type="domain" description="PPIase FKBP-type" evidence="11">
    <location>
        <begin position="6"/>
        <end position="81"/>
    </location>
</feature>
<keyword evidence="6" id="KW-0143">Chaperone</keyword>
<dbReference type="InterPro" id="IPR001179">
    <property type="entry name" value="PPIase_FKBP_dom"/>
</dbReference>
<evidence type="ECO:0000256" key="3">
    <source>
        <dbReference type="ARBA" id="ARBA00006577"/>
    </source>
</evidence>
<dbReference type="Gene3D" id="3.10.50.40">
    <property type="match status" value="1"/>
</dbReference>
<dbReference type="Proteomes" id="UP001165498">
    <property type="component" value="Unassembled WGS sequence"/>
</dbReference>
<evidence type="ECO:0000313" key="13">
    <source>
        <dbReference type="Proteomes" id="UP001165498"/>
    </source>
</evidence>
<dbReference type="SUPFAM" id="SSF54534">
    <property type="entry name" value="FKBP-like"/>
    <property type="match status" value="1"/>
</dbReference>
<evidence type="ECO:0000256" key="2">
    <source>
        <dbReference type="ARBA" id="ARBA00004496"/>
    </source>
</evidence>
<comment type="subcellular location">
    <subcellularLocation>
        <location evidence="2">Cytoplasm</location>
    </subcellularLocation>
</comment>
<accession>A0ABT1QSU9</accession>
<evidence type="ECO:0000256" key="5">
    <source>
        <dbReference type="ARBA" id="ARBA00023110"/>
    </source>
</evidence>
<dbReference type="EC" id="5.2.1.8" evidence="10"/>
<dbReference type="Pfam" id="PF00254">
    <property type="entry name" value="FKBP_C"/>
    <property type="match status" value="1"/>
</dbReference>
<evidence type="ECO:0000256" key="8">
    <source>
        <dbReference type="ARBA" id="ARBA00037071"/>
    </source>
</evidence>
<dbReference type="PANTHER" id="PTHR47861:SF3">
    <property type="entry name" value="FKBP-TYPE PEPTIDYL-PROLYL CIS-TRANS ISOMERASE SLYD"/>
    <property type="match status" value="1"/>
</dbReference>
<evidence type="ECO:0000256" key="7">
    <source>
        <dbReference type="ARBA" id="ARBA00023235"/>
    </source>
</evidence>
<dbReference type="PROSITE" id="PS50059">
    <property type="entry name" value="FKBP_PPIASE"/>
    <property type="match status" value="1"/>
</dbReference>
<evidence type="ECO:0000256" key="10">
    <source>
        <dbReference type="RuleBase" id="RU003915"/>
    </source>
</evidence>
<keyword evidence="5 9" id="KW-0697">Rotamase</keyword>
<evidence type="ECO:0000256" key="4">
    <source>
        <dbReference type="ARBA" id="ARBA00022490"/>
    </source>
</evidence>
<evidence type="ECO:0000256" key="6">
    <source>
        <dbReference type="ARBA" id="ARBA00023186"/>
    </source>
</evidence>
<sequence length="163" mass="17445">MNAEKNKVVSFHYTVVGEDGNVVDNSRERPAPLSILLGHGNIIPGLEKALEGRAVGDKFEVELSSEEAYGPRNPDSKQRVPKKYFSGAQKLKVGDVTVLSLKGGGHRVVTVLKVGMTAIDVDLNHPLAGQKLKFDVELTGVRDAQPEEIAHGHAHGPGGNEHG</sequence>
<comment type="function">
    <text evidence="8">Also involved in hydrogenase metallocenter assembly, probably by participating in the nickel insertion step. This function in hydrogenase biosynthesis requires chaperone activity and the presence of the metal-binding domain, but not PPIase activity.</text>
</comment>
<keyword evidence="13" id="KW-1185">Reference proteome</keyword>
<protein>
    <recommendedName>
        <fullName evidence="10">Peptidyl-prolyl cis-trans isomerase</fullName>
        <ecNumber evidence="10">5.2.1.8</ecNumber>
    </recommendedName>
</protein>
<name>A0ABT1QSU9_9GAMM</name>
<reference evidence="12" key="1">
    <citation type="submission" date="2022-07" db="EMBL/GenBank/DDBJ databases">
        <title>Tahibacter sp., a new gammaproteobacterium isolated from the silt sample collected at pig farm.</title>
        <authorList>
            <person name="Chen H."/>
        </authorList>
    </citation>
    <scope>NUCLEOTIDE SEQUENCE</scope>
    <source>
        <strain evidence="12">P2K</strain>
    </source>
</reference>
<evidence type="ECO:0000256" key="1">
    <source>
        <dbReference type="ARBA" id="ARBA00000971"/>
    </source>
</evidence>
<evidence type="ECO:0000256" key="9">
    <source>
        <dbReference type="PROSITE-ProRule" id="PRU00277"/>
    </source>
</evidence>
<evidence type="ECO:0000313" key="12">
    <source>
        <dbReference type="EMBL" id="MCQ4165341.1"/>
    </source>
</evidence>